<dbReference type="EMBL" id="CP003098">
    <property type="protein sequence ID" value="AET31937.1"/>
    <property type="molecule type" value="Genomic_DNA"/>
</dbReference>
<dbReference type="Proteomes" id="UP000005867">
    <property type="component" value="Chromosome"/>
</dbReference>
<keyword evidence="3" id="KW-1185">Reference proteome</keyword>
<dbReference type="BioCyc" id="PSP1104324:GJSN-473-MONOMER"/>
<organism evidence="2 3">
    <name type="scientific">Pyrobaculum ferrireducens</name>
    <dbReference type="NCBI Taxonomy" id="1104324"/>
    <lineage>
        <taxon>Archaea</taxon>
        <taxon>Thermoproteota</taxon>
        <taxon>Thermoprotei</taxon>
        <taxon>Thermoproteales</taxon>
        <taxon>Thermoproteaceae</taxon>
        <taxon>Pyrobaculum</taxon>
    </lineage>
</organism>
<evidence type="ECO:0000313" key="3">
    <source>
        <dbReference type="Proteomes" id="UP000005867"/>
    </source>
</evidence>
<dbReference type="STRING" id="1104324.P186_0485"/>
<dbReference type="HOGENOM" id="CLU_2597892_0_0_2"/>
<sequence>MPRRGVSRIGILIALGFLLLFFSLFIAFQQSYRQAHCGEGRCVDPLFVLVALFLLIAGAVILLYSVTIFINVKIEENLKRT</sequence>
<dbReference type="eggNOG" id="arCOG08367">
    <property type="taxonomic scope" value="Archaea"/>
</dbReference>
<evidence type="ECO:0000256" key="1">
    <source>
        <dbReference type="SAM" id="Phobius"/>
    </source>
</evidence>
<feature type="transmembrane region" description="Helical" evidence="1">
    <location>
        <begin position="49"/>
        <end position="72"/>
    </location>
</feature>
<proteinExistence type="predicted"/>
<name>G7VGV4_9CREN</name>
<protein>
    <submittedName>
        <fullName evidence="2">Uncharacterized protein</fullName>
    </submittedName>
</protein>
<reference evidence="2 3" key="1">
    <citation type="journal article" date="2012" name="J. Bacteriol.">
        <title>Complete genome sequence of strain 1860, a crenarchaeon of the genus pyrobaculum able to grow with various electron acceptors.</title>
        <authorList>
            <person name="Mardanov A.V."/>
            <person name="Gumerov V.M."/>
            <person name="Slobodkina G.B."/>
            <person name="Beletsky A.V."/>
            <person name="Bonch-Osmolovskaya E.A."/>
            <person name="Ravin N.V."/>
            <person name="Skryabin K.G."/>
        </authorList>
    </citation>
    <scope>NUCLEOTIDE SEQUENCE [LARGE SCALE GENOMIC DNA]</scope>
    <source>
        <strain evidence="2 3">1860</strain>
    </source>
</reference>
<dbReference type="AlphaFoldDB" id="G7VGV4"/>
<accession>G7VGV4</accession>
<keyword evidence="1" id="KW-0812">Transmembrane</keyword>
<keyword evidence="1" id="KW-0472">Membrane</keyword>
<dbReference type="KEGG" id="pyr:P186_0485"/>
<gene>
    <name evidence="2" type="ORF">P186_0485</name>
</gene>
<keyword evidence="1" id="KW-1133">Transmembrane helix</keyword>
<evidence type="ECO:0000313" key="2">
    <source>
        <dbReference type="EMBL" id="AET31937.1"/>
    </source>
</evidence>